<dbReference type="InterPro" id="IPR056190">
    <property type="entry name" value="NOMO_5th"/>
</dbReference>
<dbReference type="PANTHER" id="PTHR23303:SF14">
    <property type="entry name" value="BOS COMPLEX SUBUNIT NOMO1-RELATED"/>
    <property type="match status" value="1"/>
</dbReference>
<feature type="signal peptide" evidence="8">
    <location>
        <begin position="1"/>
        <end position="21"/>
    </location>
</feature>
<keyword evidence="3 8" id="KW-0732">Signal</keyword>
<dbReference type="InterPro" id="IPR013784">
    <property type="entry name" value="Carb-bd-like_fold"/>
</dbReference>
<dbReference type="Pfam" id="PF23192">
    <property type="entry name" value="NOMO_12th"/>
    <property type="match status" value="1"/>
</dbReference>
<dbReference type="Pfam" id="PF22902">
    <property type="entry name" value="NOMO1-like_9th"/>
    <property type="match status" value="1"/>
</dbReference>
<dbReference type="InterPro" id="IPR051417">
    <property type="entry name" value="SDr/BOS_complex"/>
</dbReference>
<keyword evidence="2" id="KW-0812">Transmembrane</keyword>
<evidence type="ECO:0000256" key="8">
    <source>
        <dbReference type="SAM" id="SignalP"/>
    </source>
</evidence>
<feature type="compositionally biased region" description="Basic residues" evidence="7">
    <location>
        <begin position="1180"/>
        <end position="1189"/>
    </location>
</feature>
<dbReference type="Pfam" id="PF23141">
    <property type="entry name" value="Ig_NOMO"/>
    <property type="match status" value="1"/>
</dbReference>
<feature type="region of interest" description="Disordered" evidence="7">
    <location>
        <begin position="1152"/>
        <end position="1189"/>
    </location>
</feature>
<evidence type="ECO:0000313" key="15">
    <source>
        <dbReference type="Proteomes" id="UP000887566"/>
    </source>
</evidence>
<keyword evidence="15" id="KW-1185">Reference proteome</keyword>
<evidence type="ECO:0000259" key="13">
    <source>
        <dbReference type="Pfam" id="PF23192"/>
    </source>
</evidence>
<evidence type="ECO:0000256" key="1">
    <source>
        <dbReference type="ARBA" id="ARBA00004115"/>
    </source>
</evidence>
<dbReference type="SUPFAM" id="SSF117074">
    <property type="entry name" value="Hypothetical protein PA1324"/>
    <property type="match status" value="1"/>
</dbReference>
<feature type="domain" description="NOMO seventh transthyretin-like" evidence="12">
    <location>
        <begin position="580"/>
        <end position="651"/>
    </location>
</feature>
<evidence type="ECO:0000256" key="3">
    <source>
        <dbReference type="ARBA" id="ARBA00022729"/>
    </source>
</evidence>
<feature type="chain" id="PRO_5037847390" evidence="8">
    <location>
        <begin position="22"/>
        <end position="1189"/>
    </location>
</feature>
<dbReference type="Pfam" id="PF23194">
    <property type="entry name" value="NOMO_5th"/>
    <property type="match status" value="1"/>
</dbReference>
<evidence type="ECO:0000256" key="2">
    <source>
        <dbReference type="ARBA" id="ARBA00022692"/>
    </source>
</evidence>
<dbReference type="InterPro" id="IPR055074">
    <property type="entry name" value="NOMO1-3_2nd"/>
</dbReference>
<feature type="domain" description="NOMO-like N-terminal beta-sandwich" evidence="9">
    <location>
        <begin position="28"/>
        <end position="112"/>
    </location>
</feature>
<keyword evidence="4" id="KW-0256">Endoplasmic reticulum</keyword>
<comment type="subcellular location">
    <subcellularLocation>
        <location evidence="1">Endoplasmic reticulum membrane</location>
        <topology evidence="1">Single-pass type I membrane protein</topology>
    </subcellularLocation>
</comment>
<keyword evidence="6" id="KW-0472">Membrane</keyword>
<dbReference type="GO" id="GO:0005789">
    <property type="term" value="C:endoplasmic reticulum membrane"/>
    <property type="evidence" value="ECO:0007669"/>
    <property type="project" value="UniProtKB-SubCell"/>
</dbReference>
<reference evidence="16" key="1">
    <citation type="submission" date="2022-11" db="UniProtKB">
        <authorList>
            <consortium name="WormBaseParasite"/>
        </authorList>
    </citation>
    <scope>IDENTIFICATION</scope>
</reference>
<evidence type="ECO:0000259" key="11">
    <source>
        <dbReference type="Pfam" id="PF22904"/>
    </source>
</evidence>
<evidence type="ECO:0000256" key="4">
    <source>
        <dbReference type="ARBA" id="ARBA00022824"/>
    </source>
</evidence>
<evidence type="ECO:0000259" key="9">
    <source>
        <dbReference type="Pfam" id="PF22898"/>
    </source>
</evidence>
<dbReference type="SUPFAM" id="SSF49452">
    <property type="entry name" value="Starch-binding domain-like"/>
    <property type="match status" value="3"/>
</dbReference>
<protein>
    <submittedName>
        <fullName evidence="16">Nodal modulator 3</fullName>
    </submittedName>
</protein>
<dbReference type="WBParaSite" id="PSAMB.scaffold26size110003.g660.t1">
    <property type="protein sequence ID" value="PSAMB.scaffold26size110003.g660.t1"/>
    <property type="gene ID" value="PSAMB.scaffold26size110003.g660"/>
</dbReference>
<dbReference type="GO" id="GO:0030246">
    <property type="term" value="F:carbohydrate binding"/>
    <property type="evidence" value="ECO:0007669"/>
    <property type="project" value="InterPro"/>
</dbReference>
<dbReference type="Pfam" id="PF22904">
    <property type="entry name" value="NOMO1-like_2nd"/>
    <property type="match status" value="2"/>
</dbReference>
<dbReference type="Pfam" id="PF22898">
    <property type="entry name" value="NOMO1-like_1st"/>
    <property type="match status" value="1"/>
</dbReference>
<dbReference type="InterPro" id="IPR056319">
    <property type="entry name" value="NOMO_7th"/>
</dbReference>
<evidence type="ECO:0000259" key="12">
    <source>
        <dbReference type="Pfam" id="PF23141"/>
    </source>
</evidence>
<dbReference type="AlphaFoldDB" id="A0A914VZ87"/>
<name>A0A914VZ87_9BILA</name>
<dbReference type="Proteomes" id="UP000887566">
    <property type="component" value="Unplaced"/>
</dbReference>
<feature type="domain" description="NOMO second beta-sandwich" evidence="11">
    <location>
        <begin position="316"/>
        <end position="386"/>
    </location>
</feature>
<feature type="domain" description="NOMO fifth transthyretin-like" evidence="14">
    <location>
        <begin position="399"/>
        <end position="487"/>
    </location>
</feature>
<dbReference type="Gene3D" id="2.60.40.1120">
    <property type="entry name" value="Carboxypeptidase-like, regulatory domain"/>
    <property type="match status" value="1"/>
</dbReference>
<dbReference type="InterPro" id="IPR055075">
    <property type="entry name" value="NOMO-like_N"/>
</dbReference>
<accession>A0A914VZ87</accession>
<dbReference type="InterPro" id="IPR055073">
    <property type="entry name" value="NOMO1-like_9th"/>
</dbReference>
<dbReference type="InterPro" id="IPR056191">
    <property type="entry name" value="NOMO_12th"/>
</dbReference>
<evidence type="ECO:0000259" key="14">
    <source>
        <dbReference type="Pfam" id="PF23194"/>
    </source>
</evidence>
<feature type="domain" description="NOMO second beta-sandwich" evidence="11">
    <location>
        <begin position="114"/>
        <end position="205"/>
    </location>
</feature>
<keyword evidence="5" id="KW-1133">Transmembrane helix</keyword>
<evidence type="ECO:0000313" key="16">
    <source>
        <dbReference type="WBParaSite" id="PSAMB.scaffold26size110003.g660.t1"/>
    </source>
</evidence>
<evidence type="ECO:0000259" key="10">
    <source>
        <dbReference type="Pfam" id="PF22902"/>
    </source>
</evidence>
<proteinExistence type="predicted"/>
<feature type="domain" description="NOMO C-terminal transthyretin-like" evidence="13">
    <location>
        <begin position="1005"/>
        <end position="1097"/>
    </location>
</feature>
<sequence length="1189" mass="129433">MWIRLLLAVFAFVSLQNFATGQNVYSCGGFVKSSIPISYEKIFVKLYTSEGNLKYETDCAPNNGYYMIPVYTKGTYSVRVIPPKGWAFEPESIELKVDGETDACSQGQDLNFEFKGFAVSGRVRSGDGSADGPAGFALSLLSAKDNAVVQTTKTIDGGAYEFVAVPPGDYFVSGAEGGDMCVSRGRGAVSVKNDRATVATDLVIAGYLVEGFVKDKNQPITGITFSLFSKQVVKLADCASTAAPAEAQKAAGGLHFVCSTKSDKDGRFAFPCVPPGDFVVIGSYSSGGVQFDVVPSTASITVANSPIKFQSPFEIKGFSVVGKVLIDSTGKGAANVDVVVNGRKTAKTDQSGKYTLQQITTGKYTIGAESTDVEFGSVEVQLAPSNAVIPDVVAKGYNLCGSVRFENVPDSLSKLAHRTLILTNKNSKTDTVSIKTDQDGKFCRMVPSGRYELSPNLLKEEKDAGLVLMPPVMDVDLTKGPVKDILFNQFEATLSGQIQCLEPCRKVSLKLFDESGREVKSTLLTDKQQLQKYELTGILPGNYKLHASADQYCWEKEEQAVTIGKADAVVNFRQVGFAAQVMSTSPAQLSWTYSGTKVVKGVEELKAGTKTFCLPVAGKYEYRVQSCHKFQSERYEYDTDNPEPLSLVAVKHLVSGTIRLPQQSAEPLSVLIRSASNAEDVTLGPLTPKAGKSAANEPVDYGFEFFAERDSTLTFIPRSSVYLFTPTKHQLAVRDDCLIDAMTFVGKKGIFLNGNIQPPLDGVAITLKHKTDDALVFNVNADQQGRFKLGPLESFDGFELSAVKEGYLFTQEEKAAFGTLKAFKLSQLTIKLFDMDKTPLGGVLISLSGGVNYRSNNITDDSGVITFLGLSPGEYFVRPIFKEYSFEPQTKTVRMQEGQTEIVNLYGNRVAFSCFGNVRHLAGQSVAQAAVQAVSEGCGQVQEEDVTNEEGAFRLRGLQPGCTYRLTLRPEGQAISGAYPNFYDVTVTNGDVKGRDFVLRPAQVTMEVAGRVVIPEALLASTKVVLYREDRPETPVQTLQLQQASMFYLQSIPIDNSVYIARLQTTLPSAQFERFDLPEISFRASSTFKFLTFRFDPKKRPVDVEISKTSYVALPLAVLIALLGYNYAKVLPFAQDLLQRTIESVQPLLAAKRRSSSPAQTSAEPMDDGGLGAFDSASSMKRRQKIRKT</sequence>
<evidence type="ECO:0000256" key="5">
    <source>
        <dbReference type="ARBA" id="ARBA00022989"/>
    </source>
</evidence>
<evidence type="ECO:0000256" key="7">
    <source>
        <dbReference type="SAM" id="MobiDB-lite"/>
    </source>
</evidence>
<organism evidence="15 16">
    <name type="scientific">Plectus sambesii</name>
    <dbReference type="NCBI Taxonomy" id="2011161"/>
    <lineage>
        <taxon>Eukaryota</taxon>
        <taxon>Metazoa</taxon>
        <taxon>Ecdysozoa</taxon>
        <taxon>Nematoda</taxon>
        <taxon>Chromadorea</taxon>
        <taxon>Plectida</taxon>
        <taxon>Plectina</taxon>
        <taxon>Plectoidea</taxon>
        <taxon>Plectidae</taxon>
        <taxon>Plectus</taxon>
    </lineage>
</organism>
<evidence type="ECO:0000256" key="6">
    <source>
        <dbReference type="ARBA" id="ARBA00023136"/>
    </source>
</evidence>
<dbReference type="PANTHER" id="PTHR23303">
    <property type="entry name" value="CARBOXYPEPTIDASE REGULATORY REGION-CONTAINING"/>
    <property type="match status" value="1"/>
</dbReference>
<feature type="domain" description="NOMO-like ninth beta-sandwich" evidence="10">
    <location>
        <begin position="748"/>
        <end position="816"/>
    </location>
</feature>